<keyword evidence="4" id="KW-1185">Reference proteome</keyword>
<keyword evidence="2" id="KW-0812">Transmembrane</keyword>
<comment type="caution">
    <text evidence="3">The sequence shown here is derived from an EMBL/GenBank/DDBJ whole genome shotgun (WGS) entry which is preliminary data.</text>
</comment>
<feature type="compositionally biased region" description="Basic and acidic residues" evidence="1">
    <location>
        <begin position="798"/>
        <end position="822"/>
    </location>
</feature>
<gene>
    <name evidence="3" type="ORF">DM860_003102</name>
</gene>
<evidence type="ECO:0000256" key="1">
    <source>
        <dbReference type="SAM" id="MobiDB-lite"/>
    </source>
</evidence>
<protein>
    <submittedName>
        <fullName evidence="3">Uncharacterized protein</fullName>
    </submittedName>
</protein>
<accession>A0A328D5B4</accession>
<organism evidence="3 4">
    <name type="scientific">Cuscuta australis</name>
    <dbReference type="NCBI Taxonomy" id="267555"/>
    <lineage>
        <taxon>Eukaryota</taxon>
        <taxon>Viridiplantae</taxon>
        <taxon>Streptophyta</taxon>
        <taxon>Embryophyta</taxon>
        <taxon>Tracheophyta</taxon>
        <taxon>Spermatophyta</taxon>
        <taxon>Magnoliopsida</taxon>
        <taxon>eudicotyledons</taxon>
        <taxon>Gunneridae</taxon>
        <taxon>Pentapetalae</taxon>
        <taxon>asterids</taxon>
        <taxon>lamiids</taxon>
        <taxon>Solanales</taxon>
        <taxon>Convolvulaceae</taxon>
        <taxon>Cuscuteae</taxon>
        <taxon>Cuscuta</taxon>
        <taxon>Cuscuta subgen. Grammica</taxon>
        <taxon>Cuscuta sect. Cleistogrammica</taxon>
    </lineage>
</organism>
<name>A0A328D5B4_9ASTE</name>
<feature type="region of interest" description="Disordered" evidence="1">
    <location>
        <begin position="793"/>
        <end position="822"/>
    </location>
</feature>
<sequence>MNCELVKAPSFPVLPRPRRQHHLFKILCCDKNSASSSPSNTNRFGFKLVGRSLGDIKGKIKHIDASSVQESLNQLFLKTQNYLVQVTSPLVKTVNDRRSASQDHTQDADDMFVPEQTVDRHMPSGDLSMAAVLSIEQFGRMNGVNGKKMQKIFKGLVPEPIRNDARNLVEYCCFRFLSRETSEIHPRLKEPAFQRLIYVTMLAWEQPYTRSNNYSAEYLQKDSFQLKGKLVGEEAFVRTAPAVSGVADWSTAYDLFKALADDEGGISFTSWSTYINELLKVHDEMKSYEFRESPNIYNERVLCIASGGKYPVLKWKNNMVWPGTLTLTDKALYFEAAGLKGKRDASRLGLTEDFCHVKKTRVGLFGFDVLDSAISVSSGPASEAWVLEFIDLRGEMRRDVWYACINEVIALHRFIRDFAPEADGDHGKTKATTYATNAIGRLRALQASQKFLEDPNKLLQFSNLQDSPYGDVMLQTLAVNCWSTPLNSEKEHRPPGTYEAESAETHAFDIDGTVYLRKWMRSPTWASNSSLSFWRTCLAKHDGVNRVVVLSKDLVVGDQNLMEKAAMAWRDKCSVVEKTQATINAATIQGIPSNIDLLKELMLPLVVTANNFEKLRRWEDPLLTASCLALTYTLIFKDMVTYVFPAALMALAGGMLLMKGLKEQGRLGRYFGKVTIRDQPPSNTLQKIISLKEALRDLEMLLQSLNVSLLKIRSVVLAGQPQITKEVALVLLFSAALLLIVPFRYILSFVIFDLFTRELEFRRQMVLRFMSFLKDRWDTVPAATVVVLPYETDESEDRDGHRTREINKDSRKSEKTRRENDE</sequence>
<keyword evidence="2" id="KW-1133">Transmembrane helix</keyword>
<dbReference type="Proteomes" id="UP000249390">
    <property type="component" value="Unassembled WGS sequence"/>
</dbReference>
<keyword evidence="2" id="KW-0472">Membrane</keyword>
<feature type="transmembrane region" description="Helical" evidence="2">
    <location>
        <begin position="639"/>
        <end position="658"/>
    </location>
</feature>
<proteinExistence type="predicted"/>
<dbReference type="InterPro" id="IPR006927">
    <property type="entry name" value="DUF639"/>
</dbReference>
<feature type="transmembrane region" description="Helical" evidence="2">
    <location>
        <begin position="731"/>
        <end position="755"/>
    </location>
</feature>
<dbReference type="Pfam" id="PF04842">
    <property type="entry name" value="DUF639"/>
    <property type="match status" value="1"/>
</dbReference>
<evidence type="ECO:0000313" key="4">
    <source>
        <dbReference type="Proteomes" id="UP000249390"/>
    </source>
</evidence>
<dbReference type="PANTHER" id="PTHR31860">
    <property type="entry name" value="HEAT-INDUCIBLE TRANSCRIPTION REPRESSOR (DUF639)-RELATED"/>
    <property type="match status" value="1"/>
</dbReference>
<dbReference type="EMBL" id="NQVE01000200">
    <property type="protein sequence ID" value="RAL39569.1"/>
    <property type="molecule type" value="Genomic_DNA"/>
</dbReference>
<reference evidence="3 4" key="1">
    <citation type="submission" date="2018-06" db="EMBL/GenBank/DDBJ databases">
        <title>The Genome of Cuscuta australis (Dodder) Provides Insight into the Evolution of Plant Parasitism.</title>
        <authorList>
            <person name="Liu H."/>
        </authorList>
    </citation>
    <scope>NUCLEOTIDE SEQUENCE [LARGE SCALE GENOMIC DNA]</scope>
    <source>
        <strain evidence="4">cv. Yunnan</strain>
        <tissue evidence="3">Vines</tissue>
    </source>
</reference>
<dbReference type="PANTHER" id="PTHR31860:SF3">
    <property type="entry name" value="PROTEIN, PUTATIVE (DUF639)-RELATED"/>
    <property type="match status" value="1"/>
</dbReference>
<evidence type="ECO:0000313" key="3">
    <source>
        <dbReference type="EMBL" id="RAL39569.1"/>
    </source>
</evidence>
<dbReference type="AlphaFoldDB" id="A0A328D5B4"/>
<evidence type="ECO:0000256" key="2">
    <source>
        <dbReference type="SAM" id="Phobius"/>
    </source>
</evidence>